<keyword evidence="5 6" id="KW-0472">Membrane</keyword>
<feature type="transmembrane region" description="Helical" evidence="6">
    <location>
        <begin position="477"/>
        <end position="499"/>
    </location>
</feature>
<sequence>MKKNQHLHQVVSGTLVLSVAGLIAKILGAVYRVPFQNLVGDTGYYAYQQIYPFYGIEVTLALTGLPVFISRVVAEQDDRGKQLAVARLCRQILLVAGVVIFALLTFGSRFIANVMGDAHLRVVILGLAPVFLLMPWLAVGRGVQQGLLNMYPTAFSQVSEQVVRVGWIICVAVLAVVNHWNSYRMAAWAMISASVAGLIALGTLWITNHSLWQRAGRQSSPLTWHRLTKRLLTEGVLLCWLASVTVILQLVDSFTVKRALVAGGLSEAAAHVSKGIFDRGQPLLQLGLVIATSFSAALLPSLAEKWRHGQRQTFVQVYRVLFHVCITLATIAAAGMMTLMPVINTFLFKNSRGSWALVILMLAVPLAALVSAFCAVLQSVGHLWAMTSGLLAGLVVKCLVNYPAVRALGIDGAAWGTVVSLLTTLLFVWRALPAVVHQGGERHFVVKLLVITGVMVVVTGGGAWLMTSWLGSSRLSATLVLLVAIGVGAVVAIGLILHWQLLTIEELMALPGGEHLVRQTMKESKENKSNETR</sequence>
<feature type="transmembrane region" description="Helical" evidence="6">
    <location>
        <begin position="12"/>
        <end position="31"/>
    </location>
</feature>
<reference evidence="7" key="1">
    <citation type="journal article" date="2021" name="PeerJ">
        <title>Extensive microbial diversity within the chicken gut microbiome revealed by metagenomics and culture.</title>
        <authorList>
            <person name="Gilroy R."/>
            <person name="Ravi A."/>
            <person name="Getino M."/>
            <person name="Pursley I."/>
            <person name="Horton D.L."/>
            <person name="Alikhan N.F."/>
            <person name="Baker D."/>
            <person name="Gharbi K."/>
            <person name="Hall N."/>
            <person name="Watson M."/>
            <person name="Adriaenssens E.M."/>
            <person name="Foster-Nyarko E."/>
            <person name="Jarju S."/>
            <person name="Secka A."/>
            <person name="Antonio M."/>
            <person name="Oren A."/>
            <person name="Chaudhuri R.R."/>
            <person name="La Ragione R."/>
            <person name="Hildebrand F."/>
            <person name="Pallen M.J."/>
        </authorList>
    </citation>
    <scope>NUCLEOTIDE SEQUENCE</scope>
    <source>
        <strain evidence="7">ChiHejej3B27-2180</strain>
    </source>
</reference>
<keyword evidence="4 6" id="KW-1133">Transmembrane helix</keyword>
<feature type="transmembrane region" description="Helical" evidence="6">
    <location>
        <begin position="51"/>
        <end position="72"/>
    </location>
</feature>
<dbReference type="AlphaFoldDB" id="A0A9D1QNV2"/>
<accession>A0A9D1QNV2</accession>
<feature type="transmembrane region" description="Helical" evidence="6">
    <location>
        <begin position="444"/>
        <end position="465"/>
    </location>
</feature>
<feature type="transmembrane region" description="Helical" evidence="6">
    <location>
        <begin position="161"/>
        <end position="180"/>
    </location>
</feature>
<feature type="transmembrane region" description="Helical" evidence="6">
    <location>
        <begin position="414"/>
        <end position="432"/>
    </location>
</feature>
<feature type="transmembrane region" description="Helical" evidence="6">
    <location>
        <begin position="355"/>
        <end position="376"/>
    </location>
</feature>
<evidence type="ECO:0000256" key="2">
    <source>
        <dbReference type="ARBA" id="ARBA00022475"/>
    </source>
</evidence>
<evidence type="ECO:0000256" key="5">
    <source>
        <dbReference type="ARBA" id="ARBA00023136"/>
    </source>
</evidence>
<dbReference type="EMBL" id="DXGK01000111">
    <property type="protein sequence ID" value="HIW70760.1"/>
    <property type="molecule type" value="Genomic_DNA"/>
</dbReference>
<feature type="transmembrane region" description="Helical" evidence="6">
    <location>
        <begin position="92"/>
        <end position="112"/>
    </location>
</feature>
<dbReference type="CDD" id="cd13124">
    <property type="entry name" value="MATE_SpoVB_like"/>
    <property type="match status" value="1"/>
</dbReference>
<evidence type="ECO:0000313" key="7">
    <source>
        <dbReference type="EMBL" id="HIW70760.1"/>
    </source>
</evidence>
<reference evidence="7" key="2">
    <citation type="submission" date="2021-04" db="EMBL/GenBank/DDBJ databases">
        <authorList>
            <person name="Gilroy R."/>
        </authorList>
    </citation>
    <scope>NUCLEOTIDE SEQUENCE</scope>
    <source>
        <strain evidence="7">ChiHejej3B27-2180</strain>
    </source>
</reference>
<proteinExistence type="predicted"/>
<comment type="caution">
    <text evidence="7">The sequence shown here is derived from an EMBL/GenBank/DDBJ whole genome shotgun (WGS) entry which is preliminary data.</text>
</comment>
<dbReference type="InterPro" id="IPR002797">
    <property type="entry name" value="Polysacc_synth"/>
</dbReference>
<gene>
    <name evidence="7" type="ORF">H9876_05285</name>
</gene>
<name>A0A9D1QNV2_9LACO</name>
<protein>
    <submittedName>
        <fullName evidence="7">Polysaccharide biosynthesis protein</fullName>
    </submittedName>
</protein>
<dbReference type="Proteomes" id="UP000886878">
    <property type="component" value="Unassembled WGS sequence"/>
</dbReference>
<organism evidence="7 8">
    <name type="scientific">Candidatus Limosilactobacillus merdipullorum</name>
    <dbReference type="NCBI Taxonomy" id="2838653"/>
    <lineage>
        <taxon>Bacteria</taxon>
        <taxon>Bacillati</taxon>
        <taxon>Bacillota</taxon>
        <taxon>Bacilli</taxon>
        <taxon>Lactobacillales</taxon>
        <taxon>Lactobacillaceae</taxon>
        <taxon>Limosilactobacillus</taxon>
    </lineage>
</organism>
<evidence type="ECO:0000313" key="8">
    <source>
        <dbReference type="Proteomes" id="UP000886878"/>
    </source>
</evidence>
<feature type="transmembrane region" description="Helical" evidence="6">
    <location>
        <begin position="231"/>
        <end position="251"/>
    </location>
</feature>
<dbReference type="InterPro" id="IPR050833">
    <property type="entry name" value="Poly_Biosynth_Transport"/>
</dbReference>
<evidence type="ECO:0000256" key="4">
    <source>
        <dbReference type="ARBA" id="ARBA00022989"/>
    </source>
</evidence>
<keyword evidence="2" id="KW-1003">Cell membrane</keyword>
<evidence type="ECO:0000256" key="1">
    <source>
        <dbReference type="ARBA" id="ARBA00004651"/>
    </source>
</evidence>
<comment type="subcellular location">
    <subcellularLocation>
        <location evidence="1">Cell membrane</location>
        <topology evidence="1">Multi-pass membrane protein</topology>
    </subcellularLocation>
</comment>
<feature type="transmembrane region" description="Helical" evidence="6">
    <location>
        <begin position="118"/>
        <end position="140"/>
    </location>
</feature>
<feature type="transmembrane region" description="Helical" evidence="6">
    <location>
        <begin position="383"/>
        <end position="402"/>
    </location>
</feature>
<evidence type="ECO:0000256" key="6">
    <source>
        <dbReference type="SAM" id="Phobius"/>
    </source>
</evidence>
<feature type="transmembrane region" description="Helical" evidence="6">
    <location>
        <begin position="320"/>
        <end position="343"/>
    </location>
</feature>
<dbReference type="PANTHER" id="PTHR30250:SF29">
    <property type="entry name" value="POLYSACCHARIDE BIOSYNTHESIS PROTEIN C-TERMINAL DOMAIN-CONTAINING PROTEIN"/>
    <property type="match status" value="1"/>
</dbReference>
<evidence type="ECO:0000256" key="3">
    <source>
        <dbReference type="ARBA" id="ARBA00022692"/>
    </source>
</evidence>
<dbReference type="InterPro" id="IPR024923">
    <property type="entry name" value="PG_synth_SpoVB"/>
</dbReference>
<keyword evidence="3 6" id="KW-0812">Transmembrane</keyword>
<feature type="transmembrane region" description="Helical" evidence="6">
    <location>
        <begin position="282"/>
        <end position="299"/>
    </location>
</feature>
<feature type="transmembrane region" description="Helical" evidence="6">
    <location>
        <begin position="186"/>
        <end position="211"/>
    </location>
</feature>
<dbReference type="GO" id="GO:0005886">
    <property type="term" value="C:plasma membrane"/>
    <property type="evidence" value="ECO:0007669"/>
    <property type="project" value="UniProtKB-SubCell"/>
</dbReference>
<dbReference type="PANTHER" id="PTHR30250">
    <property type="entry name" value="PST FAMILY PREDICTED COLANIC ACID TRANSPORTER"/>
    <property type="match status" value="1"/>
</dbReference>
<dbReference type="Pfam" id="PF01943">
    <property type="entry name" value="Polysacc_synt"/>
    <property type="match status" value="1"/>
</dbReference>